<feature type="non-terminal residue" evidence="3">
    <location>
        <position position="1"/>
    </location>
</feature>
<dbReference type="CDD" id="cd00586">
    <property type="entry name" value="4HBT"/>
    <property type="match status" value="1"/>
</dbReference>
<dbReference type="InterPro" id="IPR006684">
    <property type="entry name" value="YbgC/YbaW"/>
</dbReference>
<dbReference type="NCBIfam" id="TIGR00051">
    <property type="entry name" value="YbgC/FadM family acyl-CoA thioesterase"/>
    <property type="match status" value="1"/>
</dbReference>
<dbReference type="PANTHER" id="PTHR31793">
    <property type="entry name" value="4-HYDROXYBENZOYL-COA THIOESTERASE FAMILY MEMBER"/>
    <property type="match status" value="1"/>
</dbReference>
<keyword evidence="2" id="KW-0378">Hydrolase</keyword>
<accession>A0A382LGE6</accession>
<dbReference type="PANTHER" id="PTHR31793:SF27">
    <property type="entry name" value="NOVEL THIOESTERASE SUPERFAMILY DOMAIN AND SAPOSIN A-TYPE DOMAIN CONTAINING PROTEIN (0610012H03RIK)"/>
    <property type="match status" value="1"/>
</dbReference>
<dbReference type="PIRSF" id="PIRSF003230">
    <property type="entry name" value="YbgC"/>
    <property type="match status" value="1"/>
</dbReference>
<dbReference type="AlphaFoldDB" id="A0A382LGE6"/>
<dbReference type="Pfam" id="PF13279">
    <property type="entry name" value="4HBT_2"/>
    <property type="match status" value="1"/>
</dbReference>
<reference evidence="3" key="1">
    <citation type="submission" date="2018-05" db="EMBL/GenBank/DDBJ databases">
        <authorList>
            <person name="Lanie J.A."/>
            <person name="Ng W.-L."/>
            <person name="Kazmierczak K.M."/>
            <person name="Andrzejewski T.M."/>
            <person name="Davidsen T.M."/>
            <person name="Wayne K.J."/>
            <person name="Tettelin H."/>
            <person name="Glass J.I."/>
            <person name="Rusch D."/>
            <person name="Podicherti R."/>
            <person name="Tsui H.-C.T."/>
            <person name="Winkler M.E."/>
        </authorList>
    </citation>
    <scope>NUCLEOTIDE SEQUENCE</scope>
</reference>
<proteinExistence type="inferred from homology"/>
<gene>
    <name evidence="3" type="ORF">METZ01_LOCUS287026</name>
</gene>
<dbReference type="InterPro" id="IPR029069">
    <property type="entry name" value="HotDog_dom_sf"/>
</dbReference>
<name>A0A382LGE6_9ZZZZ</name>
<dbReference type="Gene3D" id="3.10.129.10">
    <property type="entry name" value="Hotdog Thioesterase"/>
    <property type="match status" value="1"/>
</dbReference>
<dbReference type="EMBL" id="UINC01086062">
    <property type="protein sequence ID" value="SVC34172.1"/>
    <property type="molecule type" value="Genomic_DNA"/>
</dbReference>
<comment type="similarity">
    <text evidence="1">Belongs to the 4-hydroxybenzoyl-CoA thioesterase family.</text>
</comment>
<evidence type="ECO:0000313" key="3">
    <source>
        <dbReference type="EMBL" id="SVC34172.1"/>
    </source>
</evidence>
<evidence type="ECO:0000256" key="2">
    <source>
        <dbReference type="ARBA" id="ARBA00022801"/>
    </source>
</evidence>
<sequence length="138" mass="15935">VPHSHKVKVRFYELDPYGHLNHSAYIQLFETGRIEMLEQAGLALHEIEKNNFRFVVSQIETAFLKPVEAGSFLTIKTEILEIRRASSLWWQQIMDETDVAATQRVRIAITNRDGKPIRAPQQIIEALTPFLSSFKNDE</sequence>
<dbReference type="InterPro" id="IPR050563">
    <property type="entry name" value="4-hydroxybenzoyl-CoA_TE"/>
</dbReference>
<organism evidence="3">
    <name type="scientific">marine metagenome</name>
    <dbReference type="NCBI Taxonomy" id="408172"/>
    <lineage>
        <taxon>unclassified sequences</taxon>
        <taxon>metagenomes</taxon>
        <taxon>ecological metagenomes</taxon>
    </lineage>
</organism>
<protein>
    <submittedName>
        <fullName evidence="3">Uncharacterized protein</fullName>
    </submittedName>
</protein>
<dbReference type="SUPFAM" id="SSF54637">
    <property type="entry name" value="Thioesterase/thiol ester dehydrase-isomerase"/>
    <property type="match status" value="1"/>
</dbReference>
<dbReference type="GO" id="GO:0047617">
    <property type="term" value="F:fatty acyl-CoA hydrolase activity"/>
    <property type="evidence" value="ECO:0007669"/>
    <property type="project" value="TreeGrafter"/>
</dbReference>
<evidence type="ECO:0000256" key="1">
    <source>
        <dbReference type="ARBA" id="ARBA00005953"/>
    </source>
</evidence>